<reference evidence="2" key="1">
    <citation type="journal article" date="2019" name="Int. J. Syst. Evol. Microbiol.">
        <title>The Global Catalogue of Microorganisms (GCM) 10K type strain sequencing project: providing services to taxonomists for standard genome sequencing and annotation.</title>
        <authorList>
            <consortium name="The Broad Institute Genomics Platform"/>
            <consortium name="The Broad Institute Genome Sequencing Center for Infectious Disease"/>
            <person name="Wu L."/>
            <person name="Ma J."/>
        </authorList>
    </citation>
    <scope>NUCLEOTIDE SEQUENCE [LARGE SCALE GENOMIC DNA]</scope>
    <source>
        <strain evidence="2">CGMCC 1.15922</strain>
    </source>
</reference>
<evidence type="ECO:0000313" key="2">
    <source>
        <dbReference type="Proteomes" id="UP000626370"/>
    </source>
</evidence>
<organism evidence="1 2">
    <name type="scientific">Thalassotalea profundi</name>
    <dbReference type="NCBI Taxonomy" id="2036687"/>
    <lineage>
        <taxon>Bacteria</taxon>
        <taxon>Pseudomonadati</taxon>
        <taxon>Pseudomonadota</taxon>
        <taxon>Gammaproteobacteria</taxon>
        <taxon>Alteromonadales</taxon>
        <taxon>Colwelliaceae</taxon>
        <taxon>Thalassotalea</taxon>
    </lineage>
</organism>
<evidence type="ECO:0000313" key="1">
    <source>
        <dbReference type="EMBL" id="GHE87501.1"/>
    </source>
</evidence>
<sequence length="169" mass="19389">MQKYLITSFVLLLVTGVYFMTRPNKNVRNNNPLNIRESAEWVGERTLNIDKEFEEFKTPEHGFRAGYIILLQYLERGDNTIDKIITKWAPASDNNHTNNYINYVANELNISEFQELAPKDLPQLMLAMSVFEGGGDHFELHQVVSGIELAHKESFVVARLGRLGVEVYV</sequence>
<name>A0ABQ3ILR3_9GAMM</name>
<keyword evidence="2" id="KW-1185">Reference proteome</keyword>
<dbReference type="Proteomes" id="UP000626370">
    <property type="component" value="Unassembled WGS sequence"/>
</dbReference>
<evidence type="ECO:0008006" key="3">
    <source>
        <dbReference type="Google" id="ProtNLM"/>
    </source>
</evidence>
<gene>
    <name evidence="1" type="ORF">GCM10011501_16230</name>
</gene>
<dbReference type="EMBL" id="BNAH01000005">
    <property type="protein sequence ID" value="GHE87501.1"/>
    <property type="molecule type" value="Genomic_DNA"/>
</dbReference>
<accession>A0ABQ3ILR3</accession>
<proteinExistence type="predicted"/>
<protein>
    <recommendedName>
        <fullName evidence="3">Structural protein P5</fullName>
    </recommendedName>
</protein>
<comment type="caution">
    <text evidence="1">The sequence shown here is derived from an EMBL/GenBank/DDBJ whole genome shotgun (WGS) entry which is preliminary data.</text>
</comment>